<feature type="transmembrane region" description="Helical" evidence="1">
    <location>
        <begin position="113"/>
        <end position="143"/>
    </location>
</feature>
<feature type="transmembrane region" description="Helical" evidence="1">
    <location>
        <begin position="37"/>
        <end position="56"/>
    </location>
</feature>
<proteinExistence type="predicted"/>
<sequence>MFKLLSKESTIFSIPFYIGFLLLMLIGFNILDFNYLNLTSSIIALCGASLGYYVFFQMNLTYSTHLPLFLYTFFIFAFYSPGLDIGISAALFTNSFLLLMLTNPDDNISRKNYVLAGVVQCLGYLFLPAAWPMLLFLVIHIVATSRRIGLNLLRLFFGIALTLGSYFCIAYFFGLNEINYDYFPIPEQNFISDFRPIACLAPLLLMGIYALLDHFRHYSEKSPSSRYKYTFLLTFTGAQLVSIFLYMGYHFELLLLLALPFSIILSRMLWFLPKYWMKEACLWLIVLSLVIFRAETYKLIKII</sequence>
<accession>A0A1M6F9Q5</accession>
<reference evidence="2 3" key="1">
    <citation type="submission" date="2016-11" db="EMBL/GenBank/DDBJ databases">
        <authorList>
            <person name="Jaros S."/>
            <person name="Januszkiewicz K."/>
            <person name="Wedrychowicz H."/>
        </authorList>
    </citation>
    <scope>NUCLEOTIDE SEQUENCE [LARGE SCALE GENOMIC DNA]</scope>
    <source>
        <strain evidence="2 3">DSM 25479</strain>
    </source>
</reference>
<dbReference type="OrthoDB" id="1427695at2"/>
<keyword evidence="3" id="KW-1185">Reference proteome</keyword>
<feature type="transmembrane region" description="Helical" evidence="1">
    <location>
        <begin position="280"/>
        <end position="300"/>
    </location>
</feature>
<dbReference type="Proteomes" id="UP000184335">
    <property type="component" value="Unassembled WGS sequence"/>
</dbReference>
<dbReference type="EMBL" id="FQYI01000006">
    <property type="protein sequence ID" value="SHI94468.1"/>
    <property type="molecule type" value="Genomic_DNA"/>
</dbReference>
<protein>
    <submittedName>
        <fullName evidence="2">Uncharacterized protein</fullName>
    </submittedName>
</protein>
<dbReference type="STRING" id="1118202.SAMN05443429_106155"/>
<evidence type="ECO:0000256" key="1">
    <source>
        <dbReference type="SAM" id="Phobius"/>
    </source>
</evidence>
<organism evidence="2 3">
    <name type="scientific">Cruoricaptor ignavus</name>
    <dbReference type="NCBI Taxonomy" id="1118202"/>
    <lineage>
        <taxon>Bacteria</taxon>
        <taxon>Pseudomonadati</taxon>
        <taxon>Bacteroidota</taxon>
        <taxon>Flavobacteriia</taxon>
        <taxon>Flavobacteriales</taxon>
        <taxon>Weeksellaceae</taxon>
        <taxon>Cruoricaptor</taxon>
    </lineage>
</organism>
<dbReference type="AlphaFoldDB" id="A0A1M6F9Q5"/>
<feature type="transmembrane region" description="Helical" evidence="1">
    <location>
        <begin position="12"/>
        <end position="31"/>
    </location>
</feature>
<keyword evidence="1" id="KW-0472">Membrane</keyword>
<dbReference type="InterPro" id="IPR045625">
    <property type="entry name" value="DUF6427"/>
</dbReference>
<evidence type="ECO:0000313" key="3">
    <source>
        <dbReference type="Proteomes" id="UP000184335"/>
    </source>
</evidence>
<name>A0A1M6F9Q5_9FLAO</name>
<feature type="transmembrane region" description="Helical" evidence="1">
    <location>
        <begin position="194"/>
        <end position="215"/>
    </location>
</feature>
<evidence type="ECO:0000313" key="2">
    <source>
        <dbReference type="EMBL" id="SHI94468.1"/>
    </source>
</evidence>
<keyword evidence="1" id="KW-1133">Transmembrane helix</keyword>
<feature type="transmembrane region" description="Helical" evidence="1">
    <location>
        <begin position="155"/>
        <end position="174"/>
    </location>
</feature>
<dbReference type="RefSeq" id="WP_073179825.1">
    <property type="nucleotide sequence ID" value="NZ_FQYI01000006.1"/>
</dbReference>
<keyword evidence="1" id="KW-0812">Transmembrane</keyword>
<gene>
    <name evidence="2" type="ORF">SAMN05443429_106155</name>
</gene>
<feature type="transmembrane region" description="Helical" evidence="1">
    <location>
        <begin position="227"/>
        <end position="247"/>
    </location>
</feature>
<dbReference type="Pfam" id="PF19992">
    <property type="entry name" value="DUF6427"/>
    <property type="match status" value="1"/>
</dbReference>
<feature type="transmembrane region" description="Helical" evidence="1">
    <location>
        <begin position="68"/>
        <end position="93"/>
    </location>
</feature>